<protein>
    <submittedName>
        <fullName evidence="2">DUF2244 domain-containing protein</fullName>
    </submittedName>
</protein>
<dbReference type="InterPro" id="IPR016990">
    <property type="entry name" value="UCP032162_TM"/>
</dbReference>
<feature type="transmembrane region" description="Helical" evidence="1">
    <location>
        <begin position="52"/>
        <end position="71"/>
    </location>
</feature>
<accession>A0AAU7JGC6</accession>
<reference evidence="2" key="1">
    <citation type="submission" date="2024-05" db="EMBL/GenBank/DDBJ databases">
        <authorList>
            <person name="Kim S."/>
            <person name="Heo J."/>
            <person name="Choi H."/>
            <person name="Choi Y."/>
            <person name="Kwon S.-W."/>
            <person name="Kim Y."/>
        </authorList>
    </citation>
    <scope>NUCLEOTIDE SEQUENCE</scope>
    <source>
        <strain evidence="2">KACC 23698</strain>
    </source>
</reference>
<keyword evidence="1" id="KW-0472">Membrane</keyword>
<keyword evidence="1" id="KW-1133">Transmembrane helix</keyword>
<dbReference type="Pfam" id="PF10003">
    <property type="entry name" value="DUF2244"/>
    <property type="match status" value="1"/>
</dbReference>
<dbReference type="RefSeq" id="WP_406856106.1">
    <property type="nucleotide sequence ID" value="NZ_CP157484.1"/>
</dbReference>
<name>A0AAU7JGC6_9HYPH</name>
<gene>
    <name evidence="2" type="ORF">ABEG18_00305</name>
</gene>
<dbReference type="EMBL" id="CP157484">
    <property type="protein sequence ID" value="XBO39267.1"/>
    <property type="molecule type" value="Genomic_DNA"/>
</dbReference>
<dbReference type="PIRSF" id="PIRSF032162">
    <property type="entry name" value="UCP032162_imp"/>
    <property type="match status" value="1"/>
</dbReference>
<sequence>MSVSDSPPDFAPAVFSAVLTPHRSLDLRGARLVLVLVALASCVASVPFLILGFWPVAGFYGLDVAILYFALRSSMAQARSYEEVSVTPLEVLLRKAPVDGPVSEWRFNPAWTRLHREEHAEFGVQRLALVSRGQFVGLAAFLSPDEKASFGTALSAALAEARRGVTYNP</sequence>
<dbReference type="AlphaFoldDB" id="A0AAU7JGC6"/>
<dbReference type="InterPro" id="IPR019253">
    <property type="entry name" value="DUF2244_TM"/>
</dbReference>
<evidence type="ECO:0000256" key="1">
    <source>
        <dbReference type="SAM" id="Phobius"/>
    </source>
</evidence>
<organism evidence="2">
    <name type="scientific">Alsobacter sp. KACC 23698</name>
    <dbReference type="NCBI Taxonomy" id="3149229"/>
    <lineage>
        <taxon>Bacteria</taxon>
        <taxon>Pseudomonadati</taxon>
        <taxon>Pseudomonadota</taxon>
        <taxon>Alphaproteobacteria</taxon>
        <taxon>Hyphomicrobiales</taxon>
        <taxon>Alsobacteraceae</taxon>
        <taxon>Alsobacter</taxon>
    </lineage>
</organism>
<evidence type="ECO:0000313" key="2">
    <source>
        <dbReference type="EMBL" id="XBO39267.1"/>
    </source>
</evidence>
<keyword evidence="1" id="KW-0812">Transmembrane</keyword>
<proteinExistence type="predicted"/>